<keyword evidence="2" id="KW-0812">Transmembrane</keyword>
<feature type="region of interest" description="Disordered" evidence="1">
    <location>
        <begin position="215"/>
        <end position="277"/>
    </location>
</feature>
<dbReference type="Proteomes" id="UP000014760">
    <property type="component" value="Unassembled WGS sequence"/>
</dbReference>
<evidence type="ECO:0000313" key="5">
    <source>
        <dbReference type="Proteomes" id="UP000014760"/>
    </source>
</evidence>
<gene>
    <name evidence="3" type="ORF">CAPTEDRAFT_221509</name>
</gene>
<reference evidence="5" key="1">
    <citation type="submission" date="2012-12" db="EMBL/GenBank/DDBJ databases">
        <authorList>
            <person name="Hellsten U."/>
            <person name="Grimwood J."/>
            <person name="Chapman J.A."/>
            <person name="Shapiro H."/>
            <person name="Aerts A."/>
            <person name="Otillar R.P."/>
            <person name="Terry A.Y."/>
            <person name="Boore J.L."/>
            <person name="Simakov O."/>
            <person name="Marletaz F."/>
            <person name="Cho S.-J."/>
            <person name="Edsinger-Gonzales E."/>
            <person name="Havlak P."/>
            <person name="Kuo D.-H."/>
            <person name="Larsson T."/>
            <person name="Lv J."/>
            <person name="Arendt D."/>
            <person name="Savage R."/>
            <person name="Osoegawa K."/>
            <person name="de Jong P."/>
            <person name="Lindberg D.R."/>
            <person name="Seaver E.C."/>
            <person name="Weisblat D.A."/>
            <person name="Putnam N.H."/>
            <person name="Grigoriev I.V."/>
            <person name="Rokhsar D.S."/>
        </authorList>
    </citation>
    <scope>NUCLEOTIDE SEQUENCE</scope>
    <source>
        <strain evidence="5">I ESC-2004</strain>
    </source>
</reference>
<keyword evidence="5" id="KW-1185">Reference proteome</keyword>
<evidence type="ECO:0000313" key="3">
    <source>
        <dbReference type="EMBL" id="ELT92723.1"/>
    </source>
</evidence>
<dbReference type="EnsemblMetazoa" id="CapteT221509">
    <property type="protein sequence ID" value="CapteP221509"/>
    <property type="gene ID" value="CapteG221509"/>
</dbReference>
<organism evidence="3">
    <name type="scientific">Capitella teleta</name>
    <name type="common">Polychaete worm</name>
    <dbReference type="NCBI Taxonomy" id="283909"/>
    <lineage>
        <taxon>Eukaryota</taxon>
        <taxon>Metazoa</taxon>
        <taxon>Spiralia</taxon>
        <taxon>Lophotrochozoa</taxon>
        <taxon>Annelida</taxon>
        <taxon>Polychaeta</taxon>
        <taxon>Sedentaria</taxon>
        <taxon>Scolecida</taxon>
        <taxon>Capitellidae</taxon>
        <taxon>Capitella</taxon>
    </lineage>
</organism>
<dbReference type="OrthoDB" id="10640498at2759"/>
<dbReference type="AlphaFoldDB" id="R7TG12"/>
<protein>
    <submittedName>
        <fullName evidence="3 4">Uncharacterized protein</fullName>
    </submittedName>
</protein>
<dbReference type="HOGENOM" id="CLU_772201_0_0_1"/>
<dbReference type="STRING" id="283909.R7TG12"/>
<feature type="compositionally biased region" description="Low complexity" evidence="1">
    <location>
        <begin position="226"/>
        <end position="235"/>
    </location>
</feature>
<evidence type="ECO:0000256" key="2">
    <source>
        <dbReference type="SAM" id="Phobius"/>
    </source>
</evidence>
<keyword evidence="2" id="KW-1133">Transmembrane helix</keyword>
<keyword evidence="2" id="KW-0472">Membrane</keyword>
<dbReference type="EMBL" id="AMQN01013183">
    <property type="status" value="NOT_ANNOTATED_CDS"/>
    <property type="molecule type" value="Genomic_DNA"/>
</dbReference>
<evidence type="ECO:0000313" key="4">
    <source>
        <dbReference type="EnsemblMetazoa" id="CapteP221509"/>
    </source>
</evidence>
<name>R7TG12_CAPTE</name>
<reference evidence="4" key="3">
    <citation type="submission" date="2015-06" db="UniProtKB">
        <authorList>
            <consortium name="EnsemblMetazoa"/>
        </authorList>
    </citation>
    <scope>IDENTIFICATION</scope>
</reference>
<accession>R7TG12</accession>
<evidence type="ECO:0000256" key="1">
    <source>
        <dbReference type="SAM" id="MobiDB-lite"/>
    </source>
</evidence>
<reference evidence="3 5" key="2">
    <citation type="journal article" date="2013" name="Nature">
        <title>Insights into bilaterian evolution from three spiralian genomes.</title>
        <authorList>
            <person name="Simakov O."/>
            <person name="Marletaz F."/>
            <person name="Cho S.J."/>
            <person name="Edsinger-Gonzales E."/>
            <person name="Havlak P."/>
            <person name="Hellsten U."/>
            <person name="Kuo D.H."/>
            <person name="Larsson T."/>
            <person name="Lv J."/>
            <person name="Arendt D."/>
            <person name="Savage R."/>
            <person name="Osoegawa K."/>
            <person name="de Jong P."/>
            <person name="Grimwood J."/>
            <person name="Chapman J.A."/>
            <person name="Shapiro H."/>
            <person name="Aerts A."/>
            <person name="Otillar R.P."/>
            <person name="Terry A.Y."/>
            <person name="Boore J.L."/>
            <person name="Grigoriev I.V."/>
            <person name="Lindberg D.R."/>
            <person name="Seaver E.C."/>
            <person name="Weisblat D.A."/>
            <person name="Putnam N.H."/>
            <person name="Rokhsar D.S."/>
        </authorList>
    </citation>
    <scope>NUCLEOTIDE SEQUENCE</scope>
    <source>
        <strain evidence="3 5">I ESC-2004</strain>
    </source>
</reference>
<dbReference type="EMBL" id="KB310021">
    <property type="protein sequence ID" value="ELT92723.1"/>
    <property type="molecule type" value="Genomic_DNA"/>
</dbReference>
<sequence>MTYFRYLIEVAAMMLGFKDLFAVLVLISTFATGTLAQDIRRTGPMVLSNNIDYKGPMLQGAERVFILEERGVFSSRGSVFAFTLHPQNKNPLRIQIWRPEGGNDYRLVFEHRFVASDDQVGQRAVVYLQGQQCFLVAPGDRLGFLNEMDRSSLAYEFTSNGLNIPFLNLENRTNPEIDTIATFDPFNLPYLFALAAHYDTDGVYYDTNGAGCRTGLKVPPEPTTPAPVTVPTTTPDLRGPPGPEGPQGPRGPEGPAGPTGPRGPVGPPGAAAAGSTSCECNTGLRKEGLILGIIVWLFILTILVVALVILLTRRRSEHRSSIAKRDSFRTLPRNSESPWMDAMREDTWKEYSVETISNR</sequence>
<feature type="transmembrane region" description="Helical" evidence="2">
    <location>
        <begin position="288"/>
        <end position="311"/>
    </location>
</feature>
<proteinExistence type="predicted"/>